<name>A0A9D4V9Y7_ADICA</name>
<sequence>MEGTRRLTHLVMVVMVVMLVAGGPWIVSIMAACPSYQELYSQCSKYVIGSNPPAPTANSGCCSLLKSSSPSCVCSAIPSNYKNLVNQKGLSNVKSVCKISASC</sequence>
<feature type="domain" description="Bifunctional inhibitor/plant lipid transfer protein/seed storage helical" evidence="2">
    <location>
        <begin position="14"/>
        <end position="101"/>
    </location>
</feature>
<dbReference type="Gene3D" id="1.10.110.10">
    <property type="entry name" value="Plant lipid-transfer and hydrophobic proteins"/>
    <property type="match status" value="1"/>
</dbReference>
<comment type="caution">
    <text evidence="3">The sequence shown here is derived from an EMBL/GenBank/DDBJ whole genome shotgun (WGS) entry which is preliminary data.</text>
</comment>
<dbReference type="InterPro" id="IPR036312">
    <property type="entry name" value="Bifun_inhib/LTP/seed_sf"/>
</dbReference>
<keyword evidence="1" id="KW-0812">Transmembrane</keyword>
<dbReference type="Pfam" id="PF14368">
    <property type="entry name" value="LTP_2"/>
    <property type="match status" value="1"/>
</dbReference>
<proteinExistence type="predicted"/>
<protein>
    <recommendedName>
        <fullName evidence="2">Bifunctional inhibitor/plant lipid transfer protein/seed storage helical domain-containing protein</fullName>
    </recommendedName>
</protein>
<keyword evidence="1" id="KW-0472">Membrane</keyword>
<dbReference type="AlphaFoldDB" id="A0A9D4V9Y7"/>
<dbReference type="SUPFAM" id="SSF47699">
    <property type="entry name" value="Bifunctional inhibitor/lipid-transfer protein/seed storage 2S albumin"/>
    <property type="match status" value="1"/>
</dbReference>
<dbReference type="Proteomes" id="UP000886520">
    <property type="component" value="Chromosome 2"/>
</dbReference>
<dbReference type="PROSITE" id="PS51257">
    <property type="entry name" value="PROKAR_LIPOPROTEIN"/>
    <property type="match status" value="1"/>
</dbReference>
<accession>A0A9D4V9Y7</accession>
<evidence type="ECO:0000259" key="2">
    <source>
        <dbReference type="Pfam" id="PF14368"/>
    </source>
</evidence>
<evidence type="ECO:0000313" key="4">
    <source>
        <dbReference type="Proteomes" id="UP000886520"/>
    </source>
</evidence>
<gene>
    <name evidence="3" type="ORF">GOP47_0002348</name>
</gene>
<evidence type="ECO:0000256" key="1">
    <source>
        <dbReference type="SAM" id="Phobius"/>
    </source>
</evidence>
<keyword evidence="4" id="KW-1185">Reference proteome</keyword>
<reference evidence="3" key="1">
    <citation type="submission" date="2021-01" db="EMBL/GenBank/DDBJ databases">
        <title>Adiantum capillus-veneris genome.</title>
        <authorList>
            <person name="Fang Y."/>
            <person name="Liao Q."/>
        </authorList>
    </citation>
    <scope>NUCLEOTIDE SEQUENCE</scope>
    <source>
        <strain evidence="3">H3</strain>
        <tissue evidence="3">Leaf</tissue>
    </source>
</reference>
<dbReference type="InterPro" id="IPR016140">
    <property type="entry name" value="Bifunc_inhib/LTP/seed_store"/>
</dbReference>
<organism evidence="3 4">
    <name type="scientific">Adiantum capillus-veneris</name>
    <name type="common">Maidenhair fern</name>
    <dbReference type="NCBI Taxonomy" id="13818"/>
    <lineage>
        <taxon>Eukaryota</taxon>
        <taxon>Viridiplantae</taxon>
        <taxon>Streptophyta</taxon>
        <taxon>Embryophyta</taxon>
        <taxon>Tracheophyta</taxon>
        <taxon>Polypodiopsida</taxon>
        <taxon>Polypodiidae</taxon>
        <taxon>Polypodiales</taxon>
        <taxon>Pteridineae</taxon>
        <taxon>Pteridaceae</taxon>
        <taxon>Vittarioideae</taxon>
        <taxon>Adiantum</taxon>
    </lineage>
</organism>
<feature type="transmembrane region" description="Helical" evidence="1">
    <location>
        <begin position="7"/>
        <end position="27"/>
    </location>
</feature>
<dbReference type="EMBL" id="JABFUD020000003">
    <property type="protein sequence ID" value="KAI5082605.1"/>
    <property type="molecule type" value="Genomic_DNA"/>
</dbReference>
<keyword evidence="1" id="KW-1133">Transmembrane helix</keyword>
<evidence type="ECO:0000313" key="3">
    <source>
        <dbReference type="EMBL" id="KAI5082605.1"/>
    </source>
</evidence>